<feature type="non-terminal residue" evidence="1">
    <location>
        <position position="1"/>
    </location>
</feature>
<accession>A0A146KC83</accession>
<sequence length="1095" mass="125580">VEGGAVLQSITGCFSDDSHDKNENIAVVKGMSIDIVAVINGKVSVALSISINKSIDQCSIIKADHQYYKNDQLLIITSQMDINIVSFSGNAQQLKYQISQQFNLLDYLQQDDQFEIPFQKKITPTIGQCSIDQKTRLIIFTYQECQQTLKQLIFMSIKMTYPLQFNISTVLDNHNITGLITQIMIHAPLDKQYKGQKMLPQIGLFSMYMNKYYTFEITMCSNFNQFNGIQFCKNKILLNNGPFTVQNIGDFSVVQNFDHASSIFPLLIASIDQIQVVHNFNQIVTNKLENSTMIRPLSIVTIDDFLLISLDNGDINKCEFDGVQIKLTKLKQHTRSPTVTTMAKLSYDEQTYIYLGSQSVDSSIVALENDDLILVNKRFSQCIGAIQDFCLQTFNRLHISTSHGRDGSVISGRFGYRLKCIEALKLKQCWNFDQHKLDNRHINSFQQDGKQYFLISKDGGSNIFQYNGKQIIDVSSVSDFQQYVNESYLLTKTYEGKQFRATTNYIMYNDQKLLMNIKEVQIQFDIIVILTTDNLLILYQMKNDRLSKICEKRLINPLCISVFVALEKLYILQAKETQELKLYKLENNQLVKQGTINCDLKIHSIACKYDDQLHIIACSQYVVYHTVSDLLLQSCQFEYMCDRSALCIAYNYENQIFVKSQKSINYFDFKANKPFLQPLLTKPTANVMAAYPIVQCFEEPTESQEAVFQPFNPIPSIAFNKQNRYLNFQLLLITDDQIKTQSSVPEYDLAYGDEDPILNNYLCVCKINISMGYTLRRYLMHRTPVKIQHCHDHRLIAILTEQYVGKAQIRFYNDKQNKQFSKIIPENVAITDMKFLKIQGDVYFAYSAFSDEEKMRTQLTICKIGAQVEIFTQLTFPSFHPITMFQQHDDKIYCCIGSKLCVVPAVLPLTLQQTMEFDRILEAIVFHDSGIFGIKTGQLFKVDYNLQNYQENSEFLDLKLISTINQNIVCVSYDNKICVLDQEMQQISEIIISQNATCLREQNGKVFLGTDNGAIIVISEDSLSLLLLLQTEILAVCEQKGQSIYLHNYNGVDADILKLFEQMAPADRQTIAQKMNTGVEEIDEMLSVMMLKIAD</sequence>
<proteinExistence type="predicted"/>
<dbReference type="AlphaFoldDB" id="A0A146KC83"/>
<dbReference type="EMBL" id="GDID01003311">
    <property type="protein sequence ID" value="JAP93295.1"/>
    <property type="molecule type" value="Transcribed_RNA"/>
</dbReference>
<name>A0A146KC83_9EUKA</name>
<evidence type="ECO:0008006" key="2">
    <source>
        <dbReference type="Google" id="ProtNLM"/>
    </source>
</evidence>
<organism evidence="1">
    <name type="scientific">Trepomonas sp. PC1</name>
    <dbReference type="NCBI Taxonomy" id="1076344"/>
    <lineage>
        <taxon>Eukaryota</taxon>
        <taxon>Metamonada</taxon>
        <taxon>Diplomonadida</taxon>
        <taxon>Hexamitidae</taxon>
        <taxon>Hexamitinae</taxon>
        <taxon>Trepomonas</taxon>
    </lineage>
</organism>
<gene>
    <name evidence="1" type="ORF">TPC1_14478</name>
</gene>
<reference evidence="1" key="1">
    <citation type="submission" date="2015-07" db="EMBL/GenBank/DDBJ databases">
        <title>Adaptation to a free-living lifestyle via gene acquisitions in the diplomonad Trepomonas sp. PC1.</title>
        <authorList>
            <person name="Xu F."/>
            <person name="Jerlstrom-Hultqvist J."/>
            <person name="Kolisko M."/>
            <person name="Simpson A.G.B."/>
            <person name="Roger A.J."/>
            <person name="Svard S.G."/>
            <person name="Andersson J.O."/>
        </authorList>
    </citation>
    <scope>NUCLEOTIDE SEQUENCE</scope>
    <source>
        <strain evidence="1">PC1</strain>
    </source>
</reference>
<protein>
    <recommendedName>
        <fullName evidence="2">Cleavage/polyadenylation specificity factor A subunit C-terminal domain-containing protein</fullName>
    </recommendedName>
</protein>
<dbReference type="InterPro" id="IPR036322">
    <property type="entry name" value="WD40_repeat_dom_sf"/>
</dbReference>
<dbReference type="SUPFAM" id="SSF50978">
    <property type="entry name" value="WD40 repeat-like"/>
    <property type="match status" value="1"/>
</dbReference>
<evidence type="ECO:0000313" key="1">
    <source>
        <dbReference type="EMBL" id="JAP93295.1"/>
    </source>
</evidence>